<keyword evidence="2" id="KW-1185">Reference proteome</keyword>
<organism evidence="1 2">
    <name type="scientific">Sessilibacter corallicola</name>
    <dbReference type="NCBI Taxonomy" id="2904075"/>
    <lineage>
        <taxon>Bacteria</taxon>
        <taxon>Pseudomonadati</taxon>
        <taxon>Pseudomonadota</taxon>
        <taxon>Gammaproteobacteria</taxon>
        <taxon>Cellvibrionales</taxon>
        <taxon>Cellvibrionaceae</taxon>
        <taxon>Sessilibacter</taxon>
    </lineage>
</organism>
<reference evidence="1 2" key="1">
    <citation type="submission" date="2024-04" db="EMBL/GenBank/DDBJ databases">
        <title>Draft genome sequence of Sessilibacter corallicola NBRC 116591.</title>
        <authorList>
            <person name="Miyakawa T."/>
            <person name="Kusuya Y."/>
            <person name="Miura T."/>
        </authorList>
    </citation>
    <scope>NUCLEOTIDE SEQUENCE [LARGE SCALE GENOMIC DNA]</scope>
    <source>
        <strain evidence="1 2">KU-00831-HH</strain>
    </source>
</reference>
<proteinExistence type="predicted"/>
<protein>
    <submittedName>
        <fullName evidence="1">NRDE family protein</fullName>
    </submittedName>
</protein>
<name>A0ABQ0A8Q5_9GAMM</name>
<dbReference type="PANTHER" id="PTHR17985">
    <property type="entry name" value="SER/THR-RICH PROTEIN T10 IN DGCR REGION"/>
    <property type="match status" value="1"/>
</dbReference>
<dbReference type="EMBL" id="BAABWN010000005">
    <property type="protein sequence ID" value="GAA6167933.1"/>
    <property type="molecule type" value="Genomic_DNA"/>
</dbReference>
<sequence length="258" mass="29102">MCLIFIAHQQHQDWPLIIASNRDEFLNRPTEPGHFWGPQFNLLAGRDQEHGGTWMAINRQGRFAAVTNYRDPNQAIGKVSRGQMVTDFINTEASAKDYVSGLNPSDYTGFNFLAFDGKEFFYTSNKAESIQELTPGIYGLSNHLLDTPWPKVVSGKQRFAEIIDQQTVSVDDLFDLMTNTDRAATEDLPSTGVSLELEHHLSSRFITPTADNIPDSHGNYGTRTSTIILIDHKGHGRWYERNHDQGLVSEGPTAEFEW</sequence>
<dbReference type="Proteomes" id="UP001465153">
    <property type="component" value="Unassembled WGS sequence"/>
</dbReference>
<gene>
    <name evidence="1" type="ORF">NBRC116591_17440</name>
</gene>
<dbReference type="PANTHER" id="PTHR17985:SF8">
    <property type="entry name" value="TRANSPORT AND GOLGI ORGANIZATION PROTEIN 2 HOMOLOG"/>
    <property type="match status" value="1"/>
</dbReference>
<accession>A0ABQ0A8Q5</accession>
<evidence type="ECO:0000313" key="2">
    <source>
        <dbReference type="Proteomes" id="UP001465153"/>
    </source>
</evidence>
<evidence type="ECO:0000313" key="1">
    <source>
        <dbReference type="EMBL" id="GAA6167933.1"/>
    </source>
</evidence>
<dbReference type="RefSeq" id="WP_233090755.1">
    <property type="nucleotide sequence ID" value="NZ_BAABWN010000005.1"/>
</dbReference>
<dbReference type="InterPro" id="IPR008551">
    <property type="entry name" value="TANGO2"/>
</dbReference>
<dbReference type="Pfam" id="PF05742">
    <property type="entry name" value="TANGO2"/>
    <property type="match status" value="1"/>
</dbReference>
<comment type="caution">
    <text evidence="1">The sequence shown here is derived from an EMBL/GenBank/DDBJ whole genome shotgun (WGS) entry which is preliminary data.</text>
</comment>